<proteinExistence type="predicted"/>
<accession>A0A6S7ITE6</accession>
<sequence length="333" mass="37295">MSNNNRRRKRDCQVLNRKELYEKYIPHISRDFAKIVDKSKNNEFKQRCQQLLKVDDPSKIQEAIAAQLFKLTLGNQYNVNVSQNTQENPGQQSTDEEEIQSCFGDLAGHIDDEQWPIFNEHSSLPAENMTEVNVISSLCTGTMAEVNTRGSCSGIQDTDIRLSSEEDTLKGKGIATSVSLDDDNFNSLELHAMFDEASWEDTTTGYLEDQRVPYGNITRTIQLPQNYQPALQQSDTSRMRSAPSDSDAVPSGNISSIMQTLPQNYQPALHQSDISRMRSVPPHSDAVPCGVKSTIVTVPQHYQPVLQRSGTSRAESALTESDDSHFETLANMF</sequence>
<protein>
    <submittedName>
        <fullName evidence="1">Uncharacterized protein</fullName>
    </submittedName>
</protein>
<keyword evidence="2" id="KW-1185">Reference proteome</keyword>
<evidence type="ECO:0000313" key="2">
    <source>
        <dbReference type="Proteomes" id="UP001152795"/>
    </source>
</evidence>
<organism evidence="1 2">
    <name type="scientific">Paramuricea clavata</name>
    <name type="common">Red gorgonian</name>
    <name type="synonym">Violescent sea-whip</name>
    <dbReference type="NCBI Taxonomy" id="317549"/>
    <lineage>
        <taxon>Eukaryota</taxon>
        <taxon>Metazoa</taxon>
        <taxon>Cnidaria</taxon>
        <taxon>Anthozoa</taxon>
        <taxon>Octocorallia</taxon>
        <taxon>Malacalcyonacea</taxon>
        <taxon>Plexauridae</taxon>
        <taxon>Paramuricea</taxon>
    </lineage>
</organism>
<dbReference type="EMBL" id="CACRXK020006254">
    <property type="protein sequence ID" value="CAB4008862.1"/>
    <property type="molecule type" value="Genomic_DNA"/>
</dbReference>
<dbReference type="Proteomes" id="UP001152795">
    <property type="component" value="Unassembled WGS sequence"/>
</dbReference>
<gene>
    <name evidence="1" type="ORF">PACLA_8A037812</name>
</gene>
<comment type="caution">
    <text evidence="1">The sequence shown here is derived from an EMBL/GenBank/DDBJ whole genome shotgun (WGS) entry which is preliminary data.</text>
</comment>
<name>A0A6S7ITE6_PARCT</name>
<reference evidence="1" key="1">
    <citation type="submission" date="2020-04" db="EMBL/GenBank/DDBJ databases">
        <authorList>
            <person name="Alioto T."/>
            <person name="Alioto T."/>
            <person name="Gomez Garrido J."/>
        </authorList>
    </citation>
    <scope>NUCLEOTIDE SEQUENCE</scope>
    <source>
        <strain evidence="1">A484AB</strain>
    </source>
</reference>
<evidence type="ECO:0000313" key="1">
    <source>
        <dbReference type="EMBL" id="CAB4008862.1"/>
    </source>
</evidence>
<dbReference type="AlphaFoldDB" id="A0A6S7ITE6"/>